<proteinExistence type="predicted"/>
<dbReference type="OrthoDB" id="15463at2"/>
<gene>
    <name evidence="1" type="ORF">BCF55_1232</name>
</gene>
<evidence type="ECO:0000313" key="1">
    <source>
        <dbReference type="EMBL" id="RLJ70944.1"/>
    </source>
</evidence>
<comment type="caution">
    <text evidence="1">The sequence shown here is derived from an EMBL/GenBank/DDBJ whole genome shotgun (WGS) entry which is preliminary data.</text>
</comment>
<protein>
    <submittedName>
        <fullName evidence="1">Uncharacterized protein</fullName>
    </submittedName>
</protein>
<sequence>MEIRFKDFHRKLAPFKDESMEQLLEEQVNEWIRLNRVKVINVETLWQRNSHVSVGIRVWYTVGEEK</sequence>
<dbReference type="AlphaFoldDB" id="A0A497XRP2"/>
<organism evidence="1 2">
    <name type="scientific">Hydrogenivirga caldilitoris</name>
    <dbReference type="NCBI Taxonomy" id="246264"/>
    <lineage>
        <taxon>Bacteria</taxon>
        <taxon>Pseudomonadati</taxon>
        <taxon>Aquificota</taxon>
        <taxon>Aquificia</taxon>
        <taxon>Aquificales</taxon>
        <taxon>Aquificaceae</taxon>
        <taxon>Hydrogenivirga</taxon>
    </lineage>
</organism>
<dbReference type="EMBL" id="RCCJ01000001">
    <property type="protein sequence ID" value="RLJ70944.1"/>
    <property type="molecule type" value="Genomic_DNA"/>
</dbReference>
<dbReference type="Proteomes" id="UP000267841">
    <property type="component" value="Unassembled WGS sequence"/>
</dbReference>
<keyword evidence="2" id="KW-1185">Reference proteome</keyword>
<evidence type="ECO:0000313" key="2">
    <source>
        <dbReference type="Proteomes" id="UP000267841"/>
    </source>
</evidence>
<dbReference type="RefSeq" id="WP_121011507.1">
    <property type="nucleotide sequence ID" value="NZ_RCCJ01000001.1"/>
</dbReference>
<reference evidence="1 2" key="1">
    <citation type="submission" date="2018-10" db="EMBL/GenBank/DDBJ databases">
        <title>Genomic Encyclopedia of Archaeal and Bacterial Type Strains, Phase II (KMG-II): from individual species to whole genera.</title>
        <authorList>
            <person name="Goeker M."/>
        </authorList>
    </citation>
    <scope>NUCLEOTIDE SEQUENCE [LARGE SCALE GENOMIC DNA]</scope>
    <source>
        <strain evidence="1 2">DSM 16510</strain>
    </source>
</reference>
<name>A0A497XRP2_9AQUI</name>
<accession>A0A497XRP2</accession>